<reference evidence="1 2" key="1">
    <citation type="submission" date="2017-11" db="EMBL/GenBank/DDBJ databases">
        <title>Genome sequence of the oocydin A producing rhizobacterium Serratia plymuthica 4Rx5.</title>
        <authorList>
            <person name="Matilla M.A."/>
            <person name="Udaondo Z."/>
            <person name="Salmond G.P.C."/>
        </authorList>
    </citation>
    <scope>NUCLEOTIDE SEQUENCE [LARGE SCALE GENOMIC DNA]</scope>
    <source>
        <strain evidence="1 2">4Rx5</strain>
    </source>
</reference>
<comment type="caution">
    <text evidence="1">The sequence shown here is derived from an EMBL/GenBank/DDBJ whole genome shotgun (WGS) entry which is preliminary data.</text>
</comment>
<dbReference type="OrthoDB" id="9779623at2"/>
<protein>
    <submittedName>
        <fullName evidence="1">Short-chain dehydrogenase</fullName>
    </submittedName>
</protein>
<evidence type="ECO:0000313" key="1">
    <source>
        <dbReference type="EMBL" id="PYD40005.1"/>
    </source>
</evidence>
<dbReference type="RefSeq" id="WP_006318401.1">
    <property type="nucleotide sequence ID" value="NZ_CAMKNT010000002.1"/>
</dbReference>
<evidence type="ECO:0000313" key="2">
    <source>
        <dbReference type="Proteomes" id="UP000248196"/>
    </source>
</evidence>
<sequence length="60" mass="6194">MAQHELDSGIGKGYRTLIAASPAKRMASPDEEAISAADFPGPDTGFVTGSDLLIEGFEGP</sequence>
<gene>
    <name evidence="1" type="ORF">CT690_01580</name>
</gene>
<name>A0A318P5N2_SERPL</name>
<accession>A0A318P5N2</accession>
<organism evidence="1 2">
    <name type="scientific">Serratia plymuthica</name>
    <dbReference type="NCBI Taxonomy" id="82996"/>
    <lineage>
        <taxon>Bacteria</taxon>
        <taxon>Pseudomonadati</taxon>
        <taxon>Pseudomonadota</taxon>
        <taxon>Gammaproteobacteria</taxon>
        <taxon>Enterobacterales</taxon>
        <taxon>Yersiniaceae</taxon>
        <taxon>Serratia</taxon>
    </lineage>
</organism>
<dbReference type="Proteomes" id="UP000248196">
    <property type="component" value="Unassembled WGS sequence"/>
</dbReference>
<proteinExistence type="predicted"/>
<dbReference type="AlphaFoldDB" id="A0A318P5N2"/>
<dbReference type="EMBL" id="PESE01000001">
    <property type="protein sequence ID" value="PYD40005.1"/>
    <property type="molecule type" value="Genomic_DNA"/>
</dbReference>